<evidence type="ECO:0000256" key="2">
    <source>
        <dbReference type="ARBA" id="ARBA00040540"/>
    </source>
</evidence>
<reference evidence="4" key="1">
    <citation type="submission" date="2022-03" db="EMBL/GenBank/DDBJ databases">
        <authorList>
            <person name="Martin C."/>
        </authorList>
    </citation>
    <scope>NUCLEOTIDE SEQUENCE</scope>
</reference>
<accession>A0A8J1TCC2</accession>
<sequence>MASDQSLLFPEEDNSYDKLFKLKTTPQQDTDKANQPAFNAVRPDPGFCLKTKIQNSSDKVFINVCRSTTIPAPKDITEEELLSIIESPEPGKYRVPMSIGEPHTEQDKSGQECTAYDVIIHKDFYEKVQTKQVFQGFFLTIVLEGLENKYQLELSRDWKLLKNKRYMGTSIVEQHIRTTAKPWIMEMEGEGKEDTNQGPSESIKMAEEPAYTILKEPPEGHPEYLVADMHLPKLKTAATLTLDIGEDRIVLQTRSLIYGLDIYLPYDIIQEDAVAQFNRKTKVLSITMPVQPC</sequence>
<name>A0A8J1TCC2_OWEFU</name>
<dbReference type="Proteomes" id="UP000749559">
    <property type="component" value="Unassembled WGS sequence"/>
</dbReference>
<proteinExistence type="inferred from homology"/>
<dbReference type="EMBL" id="CAIIXF020000011">
    <property type="protein sequence ID" value="CAH1799093.1"/>
    <property type="molecule type" value="Genomic_DNA"/>
</dbReference>
<dbReference type="PANTHER" id="PTHR22997">
    <property type="entry name" value="PIH1 DOMAIN-CONTAINING PROTEIN 1"/>
    <property type="match status" value="1"/>
</dbReference>
<organism evidence="4 5">
    <name type="scientific">Owenia fusiformis</name>
    <name type="common">Polychaete worm</name>
    <dbReference type="NCBI Taxonomy" id="6347"/>
    <lineage>
        <taxon>Eukaryota</taxon>
        <taxon>Metazoa</taxon>
        <taxon>Spiralia</taxon>
        <taxon>Lophotrochozoa</taxon>
        <taxon>Annelida</taxon>
        <taxon>Polychaeta</taxon>
        <taxon>Sedentaria</taxon>
        <taxon>Canalipalpata</taxon>
        <taxon>Sabellida</taxon>
        <taxon>Oweniida</taxon>
        <taxon>Oweniidae</taxon>
        <taxon>Owenia</taxon>
    </lineage>
</organism>
<dbReference type="Pfam" id="PF18201">
    <property type="entry name" value="PIH1_CS"/>
    <property type="match status" value="1"/>
</dbReference>
<dbReference type="InterPro" id="IPR012981">
    <property type="entry name" value="PIH1_N"/>
</dbReference>
<dbReference type="InterPro" id="IPR041442">
    <property type="entry name" value="PIH1D1/2/3_CS-like"/>
</dbReference>
<dbReference type="GO" id="GO:0000492">
    <property type="term" value="P:box C/D snoRNP assembly"/>
    <property type="evidence" value="ECO:0007669"/>
    <property type="project" value="TreeGrafter"/>
</dbReference>
<evidence type="ECO:0000256" key="3">
    <source>
        <dbReference type="ARBA" id="ARBA00046233"/>
    </source>
</evidence>
<dbReference type="GO" id="GO:0005737">
    <property type="term" value="C:cytoplasm"/>
    <property type="evidence" value="ECO:0007669"/>
    <property type="project" value="TreeGrafter"/>
</dbReference>
<dbReference type="InterPro" id="IPR050734">
    <property type="entry name" value="PIH1/Kintoun_subfamily"/>
</dbReference>
<comment type="similarity">
    <text evidence="1">Belongs to the PIH1 family.</text>
</comment>
<evidence type="ECO:0000313" key="4">
    <source>
        <dbReference type="EMBL" id="CAH1799093.1"/>
    </source>
</evidence>
<dbReference type="GO" id="GO:0006364">
    <property type="term" value="P:rRNA processing"/>
    <property type="evidence" value="ECO:0007669"/>
    <property type="project" value="TreeGrafter"/>
</dbReference>
<evidence type="ECO:0000256" key="1">
    <source>
        <dbReference type="ARBA" id="ARBA00008511"/>
    </source>
</evidence>
<dbReference type="GO" id="GO:0097255">
    <property type="term" value="C:R2TP complex"/>
    <property type="evidence" value="ECO:0007669"/>
    <property type="project" value="TreeGrafter"/>
</dbReference>
<keyword evidence="5" id="KW-1185">Reference proteome</keyword>
<dbReference type="GO" id="GO:1990904">
    <property type="term" value="C:ribonucleoprotein complex"/>
    <property type="evidence" value="ECO:0007669"/>
    <property type="project" value="TreeGrafter"/>
</dbReference>
<protein>
    <recommendedName>
        <fullName evidence="2">PIH1 domain-containing protein 1</fullName>
    </recommendedName>
</protein>
<comment type="function">
    <text evidence="3">Involved in the assembly of C/D box small nucleolar ribonucleoprotein (snoRNP) particles. Recruits the SWI/SNF complex to the core promoter of rRNA genes and enhances pre-rRNA transcription. Mediates interaction of TELO2 with the R2TP complex which is necessary for the stability of MTOR and SMG1. Positively regulates the assembly and activity of the mTORC1 complex.</text>
</comment>
<dbReference type="AlphaFoldDB" id="A0A8J1TCC2"/>
<comment type="caution">
    <text evidence="4">The sequence shown here is derived from an EMBL/GenBank/DDBJ whole genome shotgun (WGS) entry which is preliminary data.</text>
</comment>
<dbReference type="PANTHER" id="PTHR22997:SF0">
    <property type="entry name" value="PIH1 DOMAIN-CONTAINING PROTEIN 1"/>
    <property type="match status" value="1"/>
</dbReference>
<dbReference type="OrthoDB" id="5135119at2759"/>
<dbReference type="Pfam" id="PF08190">
    <property type="entry name" value="PIH1"/>
    <property type="match status" value="1"/>
</dbReference>
<evidence type="ECO:0000313" key="5">
    <source>
        <dbReference type="Proteomes" id="UP000749559"/>
    </source>
</evidence>
<gene>
    <name evidence="4" type="ORF">OFUS_LOCUS23147</name>
</gene>